<evidence type="ECO:0000256" key="9">
    <source>
        <dbReference type="ARBA" id="ARBA00030998"/>
    </source>
</evidence>
<dbReference type="PANTHER" id="PTHR34476">
    <property type="entry name" value="DNA-DIRECTED RNA POLYMERASE SUBUNIT OMEGA"/>
    <property type="match status" value="1"/>
</dbReference>
<keyword evidence="5 11" id="KW-0808">Transferase</keyword>
<protein>
    <recommendedName>
        <fullName evidence="3 11">DNA-directed RNA polymerase subunit omega</fullName>
        <shortName evidence="11">RNAP omega subunit</shortName>
        <ecNumber evidence="2 11">2.7.7.6</ecNumber>
    </recommendedName>
    <alternativeName>
        <fullName evidence="9 11">RNA polymerase omega subunit</fullName>
    </alternativeName>
    <alternativeName>
        <fullName evidence="8 11">Transcriptase subunit omega</fullName>
    </alternativeName>
</protein>
<name>A0A1T4RP94_9GAMM</name>
<evidence type="ECO:0000256" key="11">
    <source>
        <dbReference type="HAMAP-Rule" id="MF_00366"/>
    </source>
</evidence>
<feature type="coiled-coil region" evidence="12">
    <location>
        <begin position="24"/>
        <end position="81"/>
    </location>
</feature>
<dbReference type="PANTHER" id="PTHR34476:SF1">
    <property type="entry name" value="DNA-DIRECTED RNA POLYMERASE SUBUNIT OMEGA"/>
    <property type="match status" value="1"/>
</dbReference>
<evidence type="ECO:0000256" key="7">
    <source>
        <dbReference type="ARBA" id="ARBA00023163"/>
    </source>
</evidence>
<comment type="subunit">
    <text evidence="11">The RNAP catalytic core consists of 2 alpha, 1 beta, 1 beta' and 1 omega subunit. When a sigma factor is associated with the core the holoenzyme is formed, which can initiate transcription.</text>
</comment>
<evidence type="ECO:0000256" key="12">
    <source>
        <dbReference type="SAM" id="Coils"/>
    </source>
</evidence>
<dbReference type="STRING" id="1122188.SAMN02745674_02293"/>
<proteinExistence type="inferred from homology"/>
<dbReference type="InterPro" id="IPR036161">
    <property type="entry name" value="RPB6/omega-like_sf"/>
</dbReference>
<dbReference type="OrthoDB" id="9796300at2"/>
<dbReference type="EMBL" id="FUXP01000010">
    <property type="protein sequence ID" value="SKA17810.1"/>
    <property type="molecule type" value="Genomic_DNA"/>
</dbReference>
<dbReference type="GO" id="GO:0003899">
    <property type="term" value="F:DNA-directed RNA polymerase activity"/>
    <property type="evidence" value="ECO:0007669"/>
    <property type="project" value="UniProtKB-UniRule"/>
</dbReference>
<dbReference type="EC" id="2.7.7.6" evidence="2 11"/>
<dbReference type="InterPro" id="IPR006110">
    <property type="entry name" value="Pol_omega/Rpo6/RPB6"/>
</dbReference>
<accession>A0A1T4RP94</accession>
<keyword evidence="12" id="KW-0175">Coiled coil</keyword>
<keyword evidence="7 11" id="KW-0804">Transcription</keyword>
<dbReference type="HAMAP" id="MF_00366">
    <property type="entry name" value="RNApol_bact_RpoZ"/>
    <property type="match status" value="1"/>
</dbReference>
<evidence type="ECO:0000256" key="4">
    <source>
        <dbReference type="ARBA" id="ARBA00022478"/>
    </source>
</evidence>
<sequence>MARITVEDCLEVVDNRFELVMMAAKRARQLATGVESQLDNSEANDKPTVLALREIAARQVNAEYIDEVEKSERERKEREALEWAAAEVVADDDLAKGED</sequence>
<organism evidence="13 14">
    <name type="scientific">Lysobacter spongiicola DSM 21749</name>
    <dbReference type="NCBI Taxonomy" id="1122188"/>
    <lineage>
        <taxon>Bacteria</taxon>
        <taxon>Pseudomonadati</taxon>
        <taxon>Pseudomonadota</taxon>
        <taxon>Gammaproteobacteria</taxon>
        <taxon>Lysobacterales</taxon>
        <taxon>Lysobacteraceae</taxon>
        <taxon>Novilysobacter</taxon>
    </lineage>
</organism>
<evidence type="ECO:0000256" key="3">
    <source>
        <dbReference type="ARBA" id="ARBA00013725"/>
    </source>
</evidence>
<dbReference type="Pfam" id="PF01192">
    <property type="entry name" value="RNA_pol_Rpb6"/>
    <property type="match status" value="1"/>
</dbReference>
<dbReference type="SMART" id="SM01409">
    <property type="entry name" value="RNA_pol_Rpb6"/>
    <property type="match status" value="1"/>
</dbReference>
<keyword evidence="14" id="KW-1185">Reference proteome</keyword>
<evidence type="ECO:0000256" key="10">
    <source>
        <dbReference type="ARBA" id="ARBA00048552"/>
    </source>
</evidence>
<keyword evidence="6 11" id="KW-0548">Nucleotidyltransferase</keyword>
<dbReference type="SUPFAM" id="SSF63562">
    <property type="entry name" value="RPB6/omega subunit-like"/>
    <property type="match status" value="1"/>
</dbReference>
<evidence type="ECO:0000256" key="8">
    <source>
        <dbReference type="ARBA" id="ARBA00029924"/>
    </source>
</evidence>
<comment type="similarity">
    <text evidence="1 11">Belongs to the RNA polymerase subunit omega family.</text>
</comment>
<dbReference type="GO" id="GO:0006351">
    <property type="term" value="P:DNA-templated transcription"/>
    <property type="evidence" value="ECO:0007669"/>
    <property type="project" value="UniProtKB-UniRule"/>
</dbReference>
<dbReference type="Gene3D" id="3.90.940.10">
    <property type="match status" value="1"/>
</dbReference>
<dbReference type="InterPro" id="IPR003716">
    <property type="entry name" value="DNA-dir_RNA_pol_omega"/>
</dbReference>
<evidence type="ECO:0000256" key="5">
    <source>
        <dbReference type="ARBA" id="ARBA00022679"/>
    </source>
</evidence>
<dbReference type="GO" id="GO:0003677">
    <property type="term" value="F:DNA binding"/>
    <property type="evidence" value="ECO:0007669"/>
    <property type="project" value="UniProtKB-UniRule"/>
</dbReference>
<reference evidence="13 14" key="1">
    <citation type="submission" date="2017-02" db="EMBL/GenBank/DDBJ databases">
        <authorList>
            <person name="Peterson S.W."/>
        </authorList>
    </citation>
    <scope>NUCLEOTIDE SEQUENCE [LARGE SCALE GENOMIC DNA]</scope>
    <source>
        <strain evidence="13 14">DSM 21749</strain>
    </source>
</reference>
<dbReference type="NCBIfam" id="TIGR00690">
    <property type="entry name" value="rpoZ"/>
    <property type="match status" value="1"/>
</dbReference>
<evidence type="ECO:0000313" key="13">
    <source>
        <dbReference type="EMBL" id="SKA17810.1"/>
    </source>
</evidence>
<dbReference type="Proteomes" id="UP000190061">
    <property type="component" value="Unassembled WGS sequence"/>
</dbReference>
<dbReference type="RefSeq" id="WP_078758846.1">
    <property type="nucleotide sequence ID" value="NZ_FUXP01000010.1"/>
</dbReference>
<dbReference type="AlphaFoldDB" id="A0A1T4RP94"/>
<evidence type="ECO:0000313" key="14">
    <source>
        <dbReference type="Proteomes" id="UP000190061"/>
    </source>
</evidence>
<evidence type="ECO:0000256" key="2">
    <source>
        <dbReference type="ARBA" id="ARBA00012418"/>
    </source>
</evidence>
<comment type="catalytic activity">
    <reaction evidence="10 11">
        <text>RNA(n) + a ribonucleoside 5'-triphosphate = RNA(n+1) + diphosphate</text>
        <dbReference type="Rhea" id="RHEA:21248"/>
        <dbReference type="Rhea" id="RHEA-COMP:14527"/>
        <dbReference type="Rhea" id="RHEA-COMP:17342"/>
        <dbReference type="ChEBI" id="CHEBI:33019"/>
        <dbReference type="ChEBI" id="CHEBI:61557"/>
        <dbReference type="ChEBI" id="CHEBI:140395"/>
        <dbReference type="EC" id="2.7.7.6"/>
    </reaction>
</comment>
<evidence type="ECO:0000256" key="6">
    <source>
        <dbReference type="ARBA" id="ARBA00022695"/>
    </source>
</evidence>
<dbReference type="GO" id="GO:0000428">
    <property type="term" value="C:DNA-directed RNA polymerase complex"/>
    <property type="evidence" value="ECO:0007669"/>
    <property type="project" value="UniProtKB-KW"/>
</dbReference>
<comment type="function">
    <text evidence="11">Promotes RNA polymerase assembly. Latches the N- and C-terminal regions of the beta' subunit thereby facilitating its interaction with the beta and alpha subunits.</text>
</comment>
<gene>
    <name evidence="11" type="primary">rpoZ</name>
    <name evidence="13" type="ORF">SAMN02745674_02293</name>
</gene>
<keyword evidence="4 11" id="KW-0240">DNA-directed RNA polymerase</keyword>
<evidence type="ECO:0000256" key="1">
    <source>
        <dbReference type="ARBA" id="ARBA00006711"/>
    </source>
</evidence>